<dbReference type="Proteomes" id="UP000298210">
    <property type="component" value="Unassembled WGS sequence"/>
</dbReference>
<dbReference type="Pfam" id="PF20155">
    <property type="entry name" value="TMP_3"/>
    <property type="match status" value="1"/>
</dbReference>
<accession>A0A4Y7WIL2</accession>
<dbReference type="Gene3D" id="1.20.120.20">
    <property type="entry name" value="Apolipoprotein"/>
    <property type="match status" value="2"/>
</dbReference>
<dbReference type="PANTHER" id="PTHR37813:SF1">
    <property type="entry name" value="FELS-2 PROPHAGE PROTEIN"/>
    <property type="match status" value="1"/>
</dbReference>
<comment type="caution">
    <text evidence="3">The sequence shown here is derived from an EMBL/GenBank/DDBJ whole genome shotgun (WGS) entry which is preliminary data.</text>
</comment>
<protein>
    <recommendedName>
        <fullName evidence="2">Tape measure protein N-terminal domain-containing protein</fullName>
    </recommendedName>
</protein>
<feature type="domain" description="Tape measure protein N-terminal" evidence="2">
    <location>
        <begin position="69"/>
        <end position="260"/>
    </location>
</feature>
<dbReference type="InterPro" id="IPR013491">
    <property type="entry name" value="Tape_meas_N"/>
</dbReference>
<dbReference type="PANTHER" id="PTHR37813">
    <property type="entry name" value="FELS-2 PROPHAGE PROTEIN"/>
    <property type="match status" value="1"/>
</dbReference>
<dbReference type="InterPro" id="IPR016024">
    <property type="entry name" value="ARM-type_fold"/>
</dbReference>
<feature type="transmembrane region" description="Helical" evidence="1">
    <location>
        <begin position="315"/>
        <end position="342"/>
    </location>
</feature>
<gene>
    <name evidence="3" type="ORF">E2L03_13205</name>
</gene>
<keyword evidence="1" id="KW-0812">Transmembrane</keyword>
<dbReference type="AlphaFoldDB" id="A0A4Y7WIL2"/>
<dbReference type="NCBIfam" id="TIGR02675">
    <property type="entry name" value="tape_meas_nterm"/>
    <property type="match status" value="1"/>
</dbReference>
<name>A0A4Y7WIL2_9BACI</name>
<evidence type="ECO:0000256" key="1">
    <source>
        <dbReference type="SAM" id="Phobius"/>
    </source>
</evidence>
<reference evidence="3 4" key="1">
    <citation type="submission" date="2019-03" db="EMBL/GenBank/DDBJ databases">
        <authorList>
            <person name="Liu G."/>
        </authorList>
    </citation>
    <scope>NUCLEOTIDE SEQUENCE [LARGE SCALE GENOMIC DNA]</scope>
    <source>
        <strain evidence="3 4">DSM 19099</strain>
    </source>
</reference>
<proteinExistence type="predicted"/>
<keyword evidence="1" id="KW-0472">Membrane</keyword>
<evidence type="ECO:0000313" key="3">
    <source>
        <dbReference type="EMBL" id="TES48086.1"/>
    </source>
</evidence>
<dbReference type="SUPFAM" id="SSF48371">
    <property type="entry name" value="ARM repeat"/>
    <property type="match status" value="1"/>
</dbReference>
<sequence>MADGKVVIDIMLDDGSVAKGVADIDGKLSGLQGSGEKGAIGIGKIVTALGLVALGAKAIGLVKDSIDRAFGRIDTMEQFERVMTTMTGSSEKANEVLDTTNDIVTGTAYGLDVAASAVQGFVTSNMGVDQATESIAAWGDAVAFYGDGSNESFASVSTALSQMYAKGKVQMDTMNRLTEAGIPAMQIYADATGQSVEEVADQMSKGKLDAESFMNVMNDAIANGTENFAGIKGAAKEAGASWSGSFDNMRAAVARGVTSIIQNLDEMLTNNGLPDMRTMVSEFGKAFEKALKTAAEMIPIVVDKAKEIYKTMEPWIPLLSAIAIGMGTVYTAVATWNSAVFIVKLLDKAMKALNLTMFKNPFVLLAVAIVAAAILIYQYWEPISAFFQDLWNKIKLYAVVAWEAIKSVWSAAVDWVKDTWSSVTAFFSNLWIDVSESATSIWDSIKAVWTSTIEWFKSIWQTVSDFFVGLWDGIVEVAVSIWDTITTKWNEVVALVTTLFAPLIEFFVGLWETVSANAMEYWNNITTMFSTVWTNIQTAAAAAWELIKNVILGPILLLIDLVTGDMEGFKEHLSAIWENIKENASIIWRALTENITVIIQTAIANVSLIWDTFKTYVTGVWTAIWQTAVNIFNHIKDSIVQKMEEAKSWISTTWENIKKNFNEALAAVLRWTITKFLEIKNAVRDKMREALMLIISIWNQIRSFFISVIASILATVIRKFNDIKSAIRERMNDAKNTIQNIWNTAQRFLANVNLFSIGKDIIAGLIRGIGSMAKKVWNKVTEITDGIKEKITGALGIFSPSRWMRDEVGVMLMRGFGIGIDKEKSATIGKMEQAAEWMKPELPEVSAVMNDIKGLASGLATSIPVHFRNSVPNTVAAVNGFNPTGEEDSKIPVAINLYVGSKQIASEIVDDISRLQDRDKFRLGRNRGGK</sequence>
<evidence type="ECO:0000259" key="2">
    <source>
        <dbReference type="Pfam" id="PF20155"/>
    </source>
</evidence>
<dbReference type="RefSeq" id="WP_134259369.1">
    <property type="nucleotide sequence ID" value="NZ_LDIM01000014.1"/>
</dbReference>
<keyword evidence="1" id="KW-1133">Transmembrane helix</keyword>
<feature type="transmembrane region" description="Helical" evidence="1">
    <location>
        <begin position="362"/>
        <end position="380"/>
    </location>
</feature>
<dbReference type="EMBL" id="SNUX01000003">
    <property type="protein sequence ID" value="TES48086.1"/>
    <property type="molecule type" value="Genomic_DNA"/>
</dbReference>
<organism evidence="3 4">
    <name type="scientific">Shouchella lehensis</name>
    <dbReference type="NCBI Taxonomy" id="300825"/>
    <lineage>
        <taxon>Bacteria</taxon>
        <taxon>Bacillati</taxon>
        <taxon>Bacillota</taxon>
        <taxon>Bacilli</taxon>
        <taxon>Bacillales</taxon>
        <taxon>Bacillaceae</taxon>
        <taxon>Shouchella</taxon>
    </lineage>
</organism>
<evidence type="ECO:0000313" key="4">
    <source>
        <dbReference type="Proteomes" id="UP000298210"/>
    </source>
</evidence>